<evidence type="ECO:0000313" key="1">
    <source>
        <dbReference type="EMBL" id="AGP35119.1"/>
    </source>
</evidence>
<protein>
    <recommendedName>
        <fullName evidence="3">Serine protease</fullName>
    </recommendedName>
</protein>
<dbReference type="PANTHER" id="PTHR36234">
    <property type="entry name" value="LYSYL ENDOPEPTIDASE"/>
    <property type="match status" value="1"/>
</dbReference>
<dbReference type="eggNOG" id="COG3591">
    <property type="taxonomic scope" value="Bacteria"/>
</dbReference>
<dbReference type="HOGENOM" id="CLU_036779_1_0_7"/>
<accession>S4XRH2</accession>
<proteinExistence type="predicted"/>
<evidence type="ECO:0008006" key="3">
    <source>
        <dbReference type="Google" id="ProtNLM"/>
    </source>
</evidence>
<dbReference type="PATRIC" id="fig|1254432.3.peg.2627"/>
<dbReference type="Proteomes" id="UP000014803">
    <property type="component" value="Chromosome"/>
</dbReference>
<dbReference type="InterPro" id="IPR009003">
    <property type="entry name" value="Peptidase_S1_PA"/>
</dbReference>
<dbReference type="EMBL" id="CP003969">
    <property type="protein sequence ID" value="AGP35119.1"/>
    <property type="molecule type" value="Genomic_DNA"/>
</dbReference>
<gene>
    <name evidence="1" type="ORF">SCE1572_11715</name>
</gene>
<dbReference type="InterPro" id="IPR043504">
    <property type="entry name" value="Peptidase_S1_PA_chymotrypsin"/>
</dbReference>
<evidence type="ECO:0000313" key="2">
    <source>
        <dbReference type="Proteomes" id="UP000014803"/>
    </source>
</evidence>
<organism evidence="1 2">
    <name type="scientific">Sorangium cellulosum So0157-2</name>
    <dbReference type="NCBI Taxonomy" id="1254432"/>
    <lineage>
        <taxon>Bacteria</taxon>
        <taxon>Pseudomonadati</taxon>
        <taxon>Myxococcota</taxon>
        <taxon>Polyangia</taxon>
        <taxon>Polyangiales</taxon>
        <taxon>Polyangiaceae</taxon>
        <taxon>Sorangium</taxon>
    </lineage>
</organism>
<dbReference type="AlphaFoldDB" id="S4XRH2"/>
<dbReference type="Pfam" id="PF13365">
    <property type="entry name" value="Trypsin_2"/>
    <property type="match status" value="1"/>
</dbReference>
<dbReference type="PANTHER" id="PTHR36234:SF5">
    <property type="entry name" value="LYSYL ENDOPEPTIDASE"/>
    <property type="match status" value="1"/>
</dbReference>
<dbReference type="STRING" id="1254432.SCE1572_11715"/>
<name>S4XRH2_SORCE</name>
<dbReference type="Gene3D" id="2.40.10.10">
    <property type="entry name" value="Trypsin-like serine proteases"/>
    <property type="match status" value="2"/>
</dbReference>
<dbReference type="SUPFAM" id="SSF50494">
    <property type="entry name" value="Trypsin-like serine proteases"/>
    <property type="match status" value="1"/>
</dbReference>
<reference evidence="1 2" key="1">
    <citation type="journal article" date="2013" name="Sci. Rep.">
        <title>Extraordinary expansion of a Sorangium cellulosum genome from an alkaline milieu.</title>
        <authorList>
            <person name="Han K."/>
            <person name="Li Z.F."/>
            <person name="Peng R."/>
            <person name="Zhu L.P."/>
            <person name="Zhou T."/>
            <person name="Wang L.G."/>
            <person name="Li S.G."/>
            <person name="Zhang X.B."/>
            <person name="Hu W."/>
            <person name="Wu Z.H."/>
            <person name="Qin N."/>
            <person name="Li Y.Z."/>
        </authorList>
    </citation>
    <scope>NUCLEOTIDE SEQUENCE [LARGE SCALE GENOMIC DNA]</scope>
    <source>
        <strain evidence="1 2">So0157-2</strain>
    </source>
</reference>
<sequence>MVAGSLLAVAGCAANVDDPSADGAYDAYEIEAAPGRLRAGDVVAYEAETPHPYVGGWKHAITSPGAAFVRVHLTGFSLAKGDYVTVSSPDGSRSFRYEGRGPNDDGDVWAFAIEGETAIVELHSDSGGGHGFSIADIAHGTVALDPGMVSSDEADPRSAPLALRPFGGTPEVVCSTDGREDIACHPELDAQQRPVARLVFISGGGVFLCTGWLVAGKYESTLMTNNHCISTQSEANTLEAQFGYQHTTCGGSTLASAASVSGGDVLKTSSKYRSGSAGGLDYTLIALRGSPEATWGELTPTTKALRAGTPVNLIQHPGGSPKKVGYWRDRTRTARCQIDTIDQTYYHIDATKWTLHRTATRSQTGYSCDTEGGSSGSPIVHGETGKVIALHHLADVDPFTCQNGGTEMAEICADAGELLRCARD</sequence>
<dbReference type="KEGG" id="scu:SCE1572_11715"/>